<evidence type="ECO:0000313" key="2">
    <source>
        <dbReference type="Proteomes" id="UP001589797"/>
    </source>
</evidence>
<comment type="caution">
    <text evidence="1">The sequence shown here is derived from an EMBL/GenBank/DDBJ whole genome shotgun (WGS) entry which is preliminary data.</text>
</comment>
<dbReference type="RefSeq" id="WP_382387865.1">
    <property type="nucleotide sequence ID" value="NZ_JBHLWI010000032.1"/>
</dbReference>
<evidence type="ECO:0000313" key="1">
    <source>
        <dbReference type="EMBL" id="MFC0263379.1"/>
    </source>
</evidence>
<gene>
    <name evidence="1" type="ORF">ACFFIP_11875</name>
</gene>
<dbReference type="InterPro" id="IPR027417">
    <property type="entry name" value="P-loop_NTPase"/>
</dbReference>
<reference evidence="1 2" key="1">
    <citation type="submission" date="2024-09" db="EMBL/GenBank/DDBJ databases">
        <authorList>
            <person name="Sun Q."/>
            <person name="Mori K."/>
        </authorList>
    </citation>
    <scope>NUCLEOTIDE SEQUENCE [LARGE SCALE GENOMIC DNA]</scope>
    <source>
        <strain evidence="1 2">CCM 7650</strain>
    </source>
</reference>
<dbReference type="EMBL" id="JBHLWI010000032">
    <property type="protein sequence ID" value="MFC0263379.1"/>
    <property type="molecule type" value="Genomic_DNA"/>
</dbReference>
<organism evidence="1 2">
    <name type="scientific">Fontibacter flavus</name>
    <dbReference type="NCBI Taxonomy" id="654838"/>
    <lineage>
        <taxon>Bacteria</taxon>
        <taxon>Pseudomonadati</taxon>
        <taxon>Bacteroidota</taxon>
        <taxon>Cytophagia</taxon>
        <taxon>Cytophagales</taxon>
        <taxon>Cyclobacteriaceae</taxon>
        <taxon>Fontibacter</taxon>
    </lineage>
</organism>
<protein>
    <submittedName>
        <fullName evidence="1">Uncharacterized protein</fullName>
    </submittedName>
</protein>
<keyword evidence="2" id="KW-1185">Reference proteome</keyword>
<name>A0ABV6FUT9_9BACT</name>
<sequence>MKLDFSKNTIVLHPGQKLSEYNVDNLNFSEGLPHGILNKRYTGIGATYCELNAPRNSIIVFPYRRLAKEKADKYKGLFVGTDFNNKSITPYEIKKFLRNASIKFKKICVVADSISKVIQAIKDIGKNPYKDYFLVLDEVEILQMQSGFRNRLPLCFDYFKLFENKCFVSATPLEFTDRDLKELPKYEVIVDTELLQILQIQRFSDDPHISVANRIVKYLESNSPKKLKFLIGINSITAISEMIYVFEQANLSDITVLLGEGSKENIHSSYTSKDIVDGKLPSKINLATCAYWNGIDINEEYFPVAISLNSKLHHFFSFENLVQFIGRCRLNKNQIPVLALPEKINSGFKLEKIKPEKRIEEANSLIDSLSDIITCETDLEVIKEALSTSNNGIIYKSINNEPKVNYLFGDLEKYKEDTILLLKNNGLGLVQKLESFFFIQNLKLDDFDNLYKPLSRDELYDLDIDNFLSYLNQDYPSEKLVDRIYNHPSEKIRLIAFWYLFGRFFYNSEESAMYFAKVYSRIDYTNMVTLSSSLMEGFRFYIWQENQYFELIKLIFETRSNKKNTDTTRLFLVFDVYKDHFPSIFKKDKSENLIKRDLGQFFTFFFGIETSNPKSKNQNKYPIKSIYELFPIFEKINTPYSINMVQNLRLGPRGGQLNPKEIKIEDIIDFDINKIKKVGGAKKR</sequence>
<proteinExistence type="predicted"/>
<dbReference type="SUPFAM" id="SSF52540">
    <property type="entry name" value="P-loop containing nucleoside triphosphate hydrolases"/>
    <property type="match status" value="1"/>
</dbReference>
<accession>A0ABV6FUT9</accession>
<dbReference type="Proteomes" id="UP001589797">
    <property type="component" value="Unassembled WGS sequence"/>
</dbReference>